<reference evidence="2 3" key="1">
    <citation type="submission" date="2023-04" db="EMBL/GenBank/DDBJ databases">
        <title>Ectobacillus antri isolated from activated sludge.</title>
        <authorList>
            <person name="Yan P."/>
            <person name="Liu X."/>
        </authorList>
    </citation>
    <scope>NUCLEOTIDE SEQUENCE [LARGE SCALE GENOMIC DNA]</scope>
    <source>
        <strain evidence="2 3">C18H</strain>
    </source>
</reference>
<dbReference type="SMART" id="SM00155">
    <property type="entry name" value="PLDc"/>
    <property type="match status" value="2"/>
</dbReference>
<evidence type="ECO:0000259" key="1">
    <source>
        <dbReference type="PROSITE" id="PS50035"/>
    </source>
</evidence>
<sequence>MLKKLIFTFLCGLVLIGLFFWMDHDVKAGKQTYAQTHPLVISPVYTGDLRLYTEGQTFYDALFHDIEKAHYSIYIHFFIIGNDHISKSFLELLEKRAKQGIHVKLSADLLGAHSITLDMLKRMRQNGIEFTYSRKVHWQHPFYTLHRRNHRRIAVIDGTISYIGGFNIGKEYLGKNKKLGKWRDYQIRIVGTGAFEAQRQFLKDWEEDTDEVIKPVATAQPPGKVPHQYIYASGTGLEEHMLQQIQGASQSIVIANPYFAPSKRVTEELKKALRRGVQVKILVTKKTDAWFTQPPAYVALQTLTKYGAKVYEYQKGFFHGKVMITDNKTLEIGTSNWDQRSFFINDESNCIIYDKDAIEMVHMALRKDFEDAKEMKHADFKDLPLWVRVLRYTPERIVYYL</sequence>
<evidence type="ECO:0000313" key="2">
    <source>
        <dbReference type="EMBL" id="MDG5755190.1"/>
    </source>
</evidence>
<dbReference type="EMBL" id="JARULN010000021">
    <property type="protein sequence ID" value="MDG5755190.1"/>
    <property type="molecule type" value="Genomic_DNA"/>
</dbReference>
<dbReference type="SUPFAM" id="SSF56024">
    <property type="entry name" value="Phospholipase D/nuclease"/>
    <property type="match status" value="2"/>
</dbReference>
<comment type="caution">
    <text evidence="2">The sequence shown here is derived from an EMBL/GenBank/DDBJ whole genome shotgun (WGS) entry which is preliminary data.</text>
</comment>
<dbReference type="InterPro" id="IPR025202">
    <property type="entry name" value="PLD-like_dom"/>
</dbReference>
<protein>
    <submittedName>
        <fullName evidence="2">Phospholipase D-like domain-containing protein</fullName>
    </submittedName>
</protein>
<dbReference type="Gene3D" id="3.30.870.10">
    <property type="entry name" value="Endonuclease Chain A"/>
    <property type="match status" value="2"/>
</dbReference>
<evidence type="ECO:0000313" key="3">
    <source>
        <dbReference type="Proteomes" id="UP001218246"/>
    </source>
</evidence>
<dbReference type="InterPro" id="IPR001736">
    <property type="entry name" value="PLipase_D/transphosphatidylase"/>
</dbReference>
<dbReference type="PANTHER" id="PTHR21248">
    <property type="entry name" value="CARDIOLIPIN SYNTHASE"/>
    <property type="match status" value="1"/>
</dbReference>
<name>A0ABT6H769_9BACI</name>
<dbReference type="Proteomes" id="UP001218246">
    <property type="component" value="Unassembled WGS sequence"/>
</dbReference>
<gene>
    <name evidence="2" type="ORF">P6P90_14700</name>
</gene>
<dbReference type="CDD" id="cd09112">
    <property type="entry name" value="PLDc_CLS_2"/>
    <property type="match status" value="1"/>
</dbReference>
<feature type="domain" description="PLD phosphodiesterase" evidence="1">
    <location>
        <begin position="145"/>
        <end position="172"/>
    </location>
</feature>
<dbReference type="PROSITE" id="PS50035">
    <property type="entry name" value="PLD"/>
    <property type="match status" value="2"/>
</dbReference>
<dbReference type="Pfam" id="PF13091">
    <property type="entry name" value="PLDc_2"/>
    <property type="match status" value="2"/>
</dbReference>
<proteinExistence type="predicted"/>
<feature type="domain" description="PLD phosphodiesterase" evidence="1">
    <location>
        <begin position="314"/>
        <end position="341"/>
    </location>
</feature>
<accession>A0ABT6H769</accession>
<dbReference type="CDD" id="cd09110">
    <property type="entry name" value="PLDc_CLS_1"/>
    <property type="match status" value="1"/>
</dbReference>
<keyword evidence="3" id="KW-1185">Reference proteome</keyword>
<dbReference type="RefSeq" id="WP_164464234.1">
    <property type="nucleotide sequence ID" value="NZ_JARRRY010000006.1"/>
</dbReference>
<organism evidence="2 3">
    <name type="scientific">Ectobacillus antri</name>
    <dbReference type="NCBI Taxonomy" id="2486280"/>
    <lineage>
        <taxon>Bacteria</taxon>
        <taxon>Bacillati</taxon>
        <taxon>Bacillota</taxon>
        <taxon>Bacilli</taxon>
        <taxon>Bacillales</taxon>
        <taxon>Bacillaceae</taxon>
        <taxon>Ectobacillus</taxon>
    </lineage>
</organism>
<dbReference type="PANTHER" id="PTHR21248:SF7">
    <property type="entry name" value="MINOR CARDIOLIPIN SYNTHASE CLSB"/>
    <property type="match status" value="1"/>
</dbReference>